<evidence type="ECO:0000313" key="4">
    <source>
        <dbReference type="EMBL" id="MCS3709851.1"/>
    </source>
</evidence>
<dbReference type="EMBL" id="JANUAE010000004">
    <property type="protein sequence ID" value="MCS3709851.1"/>
    <property type="molecule type" value="Genomic_DNA"/>
</dbReference>
<dbReference type="InterPro" id="IPR050921">
    <property type="entry name" value="T4SS_GSP_E_ATPase"/>
</dbReference>
<dbReference type="InterPro" id="IPR027417">
    <property type="entry name" value="P-loop_NTPase"/>
</dbReference>
<proteinExistence type="inferred from homology"/>
<dbReference type="AlphaFoldDB" id="A0A9X2Q5K2"/>
<dbReference type="Gene3D" id="3.30.450.370">
    <property type="match status" value="1"/>
</dbReference>
<feature type="region of interest" description="Disordered" evidence="2">
    <location>
        <begin position="329"/>
        <end position="355"/>
    </location>
</feature>
<evidence type="ECO:0000259" key="3">
    <source>
        <dbReference type="Pfam" id="PF00437"/>
    </source>
</evidence>
<dbReference type="InterPro" id="IPR001482">
    <property type="entry name" value="T2SS/T4SS_dom"/>
</dbReference>
<dbReference type="PANTHER" id="PTHR30486:SF6">
    <property type="entry name" value="TYPE IV PILUS RETRACTATION ATPASE PILT"/>
    <property type="match status" value="1"/>
</dbReference>
<dbReference type="SUPFAM" id="SSF52540">
    <property type="entry name" value="P-loop containing nucleoside triphosphate hydrolases"/>
    <property type="match status" value="1"/>
</dbReference>
<evidence type="ECO:0000256" key="2">
    <source>
        <dbReference type="SAM" id="MobiDB-lite"/>
    </source>
</evidence>
<gene>
    <name evidence="4" type="ORF">GGP61_001455</name>
</gene>
<dbReference type="GO" id="GO:0016887">
    <property type="term" value="F:ATP hydrolysis activity"/>
    <property type="evidence" value="ECO:0007669"/>
    <property type="project" value="InterPro"/>
</dbReference>
<comment type="caution">
    <text evidence="4">The sequence shown here is derived from an EMBL/GenBank/DDBJ whole genome shotgun (WGS) entry which is preliminary data.</text>
</comment>
<protein>
    <submittedName>
        <fullName evidence="4">Type IV secretion system protein VirB11</fullName>
    </submittedName>
</protein>
<dbReference type="PANTHER" id="PTHR30486">
    <property type="entry name" value="TWITCHING MOTILITY PROTEIN PILT"/>
    <property type="match status" value="1"/>
</dbReference>
<name>A0A9X2Q5K2_9BACT</name>
<dbReference type="RefSeq" id="WP_259123764.1">
    <property type="nucleotide sequence ID" value="NZ_JANTZO010000005.1"/>
</dbReference>
<reference evidence="4" key="1">
    <citation type="submission" date="2022-08" db="EMBL/GenBank/DDBJ databases">
        <title>Genomic Encyclopedia of Type Strains, Phase V (KMG-V): Genome sequencing to study the core and pangenomes of soil and plant-associated prokaryotes.</title>
        <authorList>
            <person name="Whitman W."/>
        </authorList>
    </citation>
    <scope>NUCLEOTIDE SEQUENCE</scope>
    <source>
        <strain evidence="4">SP3049</strain>
    </source>
</reference>
<dbReference type="Gene3D" id="3.40.50.300">
    <property type="entry name" value="P-loop containing nucleotide triphosphate hydrolases"/>
    <property type="match status" value="1"/>
</dbReference>
<comment type="similarity">
    <text evidence="1">Belongs to the GSP E family.</text>
</comment>
<organism evidence="4 5">
    <name type="scientific">Salinibacter ruber</name>
    <dbReference type="NCBI Taxonomy" id="146919"/>
    <lineage>
        <taxon>Bacteria</taxon>
        <taxon>Pseudomonadati</taxon>
        <taxon>Rhodothermota</taxon>
        <taxon>Rhodothermia</taxon>
        <taxon>Rhodothermales</taxon>
        <taxon>Salinibacteraceae</taxon>
        <taxon>Salinibacter</taxon>
    </lineage>
</organism>
<accession>A0A9X2Q5K2</accession>
<feature type="domain" description="Bacterial type II secretion system protein E" evidence="3">
    <location>
        <begin position="104"/>
        <end position="269"/>
    </location>
</feature>
<evidence type="ECO:0000256" key="1">
    <source>
        <dbReference type="ARBA" id="ARBA00006611"/>
    </source>
</evidence>
<dbReference type="Proteomes" id="UP001155057">
    <property type="component" value="Unassembled WGS sequence"/>
</dbReference>
<feature type="compositionally biased region" description="Basic and acidic residues" evidence="2">
    <location>
        <begin position="329"/>
        <end position="346"/>
    </location>
</feature>
<sequence>MHDTTAEERARSLALDLGDDFMDLFHDDDVTEVGVNPFRENIWADTRSQDKVETSVVLLDATIRNFLQRAAGYNDETLTADDPDLESSLPNPIWNGSRLSGAVPPAVPAPSFSIRKFEGDLIPLESYVDDQIMSQRQYDRLIDAIKHYENIAIVGGTGSGKTTLLMSVLNKMGDFFESDRFVTIEDTPEINLESAWNWFAYYTFEADDDYRGSVTDRVHRSLRQSPDRLIVGECRGPGIVALFEGLLSGHPGGAFTYHATSIQQLFKRVLINCKRESDTSAHKQNIGDAIDVIIILEKAMGVRYVKQFAVLDRYSRTDDRYVYDRIWRDPDDQPDKFIPEEVRGARSEASTSSEF</sequence>
<dbReference type="Pfam" id="PF00437">
    <property type="entry name" value="T2SSE"/>
    <property type="match status" value="1"/>
</dbReference>
<evidence type="ECO:0000313" key="5">
    <source>
        <dbReference type="Proteomes" id="UP001155057"/>
    </source>
</evidence>